<dbReference type="Proteomes" id="UP001500013">
    <property type="component" value="Unassembled WGS sequence"/>
</dbReference>
<dbReference type="PANTHER" id="PTHR43390:SF1">
    <property type="entry name" value="CHLOROPLAST PROCESSING PEPTIDASE"/>
    <property type="match status" value="1"/>
</dbReference>
<dbReference type="InterPro" id="IPR019533">
    <property type="entry name" value="Peptidase_S26"/>
</dbReference>
<dbReference type="InterPro" id="IPR019758">
    <property type="entry name" value="Pept_S26A_signal_pept_1_CS"/>
</dbReference>
<comment type="caution">
    <text evidence="9">The sequence shown here is derived from an EMBL/GenBank/DDBJ whole genome shotgun (WGS) entry which is preliminary data.</text>
</comment>
<dbReference type="NCBIfam" id="TIGR02227">
    <property type="entry name" value="sigpep_I_bact"/>
    <property type="match status" value="1"/>
</dbReference>
<keyword evidence="6" id="KW-0645">Protease</keyword>
<dbReference type="CDD" id="cd06530">
    <property type="entry name" value="S26_SPase_I"/>
    <property type="match status" value="1"/>
</dbReference>
<evidence type="ECO:0000256" key="6">
    <source>
        <dbReference type="RuleBase" id="RU362042"/>
    </source>
</evidence>
<accession>A0ABN2RIC3</accession>
<keyword evidence="6" id="KW-0472">Membrane</keyword>
<dbReference type="EMBL" id="BAAAPU010000003">
    <property type="protein sequence ID" value="GAA1969466.1"/>
    <property type="molecule type" value="Genomic_DNA"/>
</dbReference>
<keyword evidence="5 6" id="KW-0378">Hydrolase</keyword>
<evidence type="ECO:0000256" key="2">
    <source>
        <dbReference type="ARBA" id="ARBA00004401"/>
    </source>
</evidence>
<dbReference type="Pfam" id="PF10502">
    <property type="entry name" value="Peptidase_S26"/>
    <property type="match status" value="1"/>
</dbReference>
<dbReference type="PANTHER" id="PTHR43390">
    <property type="entry name" value="SIGNAL PEPTIDASE I"/>
    <property type="match status" value="1"/>
</dbReference>
<reference evidence="9 10" key="1">
    <citation type="journal article" date="2019" name="Int. J. Syst. Evol. Microbiol.">
        <title>The Global Catalogue of Microorganisms (GCM) 10K type strain sequencing project: providing services to taxonomists for standard genome sequencing and annotation.</title>
        <authorList>
            <consortium name="The Broad Institute Genomics Platform"/>
            <consortium name="The Broad Institute Genome Sequencing Center for Infectious Disease"/>
            <person name="Wu L."/>
            <person name="Ma J."/>
        </authorList>
    </citation>
    <scope>NUCLEOTIDE SEQUENCE [LARGE SCALE GENOMIC DNA]</scope>
    <source>
        <strain evidence="9 10">JCM 15628</strain>
    </source>
</reference>
<keyword evidence="10" id="KW-1185">Reference proteome</keyword>
<sequence length="270" mass="28241">MDPERAVPESSGTTPERGSTAPSSRPGREGVAGEAATGAVAGAPGPTHSPGPTRTYAAVRRQRWLLGPALLLLAIVVVRAFLVTPFGIPSGSMQDTLLVGDHILVSRLTAPDDVRRGDIIVFDASQAFHLRVPERGPLQTLVQAVQSLTGTGQPTDYVKRVIGVPGDHVRCCSADGRLEVNGVAVTEPYVAAGQRPSAVTFDVTVPPDRFWVMGDNRGASADSRAHLGDPGGGMVPGDDIVGKVWVRYWPLDRLGPVAAGPVASVPRNGE</sequence>
<organism evidence="9 10">
    <name type="scientific">Terrabacter lapilli</name>
    <dbReference type="NCBI Taxonomy" id="436231"/>
    <lineage>
        <taxon>Bacteria</taxon>
        <taxon>Bacillati</taxon>
        <taxon>Actinomycetota</taxon>
        <taxon>Actinomycetes</taxon>
        <taxon>Micrococcales</taxon>
        <taxon>Intrasporangiaceae</taxon>
        <taxon>Terrabacter</taxon>
    </lineage>
</organism>
<feature type="compositionally biased region" description="Polar residues" evidence="7">
    <location>
        <begin position="10"/>
        <end position="23"/>
    </location>
</feature>
<feature type="compositionally biased region" description="Low complexity" evidence="7">
    <location>
        <begin position="32"/>
        <end position="46"/>
    </location>
</feature>
<evidence type="ECO:0000313" key="9">
    <source>
        <dbReference type="EMBL" id="GAA1969466.1"/>
    </source>
</evidence>
<dbReference type="Gene3D" id="2.10.109.10">
    <property type="entry name" value="Umud Fragment, subunit A"/>
    <property type="match status" value="1"/>
</dbReference>
<evidence type="ECO:0000259" key="8">
    <source>
        <dbReference type="Pfam" id="PF10502"/>
    </source>
</evidence>
<protein>
    <recommendedName>
        <fullName evidence="4 6">Signal peptidase I</fullName>
        <ecNumber evidence="4 6">3.4.21.89</ecNumber>
    </recommendedName>
</protein>
<proteinExistence type="inferred from homology"/>
<evidence type="ECO:0000256" key="4">
    <source>
        <dbReference type="ARBA" id="ARBA00013208"/>
    </source>
</evidence>
<dbReference type="InterPro" id="IPR000223">
    <property type="entry name" value="Pept_S26A_signal_pept_1"/>
</dbReference>
<name>A0ABN2RIC3_9MICO</name>
<dbReference type="SUPFAM" id="SSF51306">
    <property type="entry name" value="LexA/Signal peptidase"/>
    <property type="match status" value="1"/>
</dbReference>
<evidence type="ECO:0000256" key="7">
    <source>
        <dbReference type="SAM" id="MobiDB-lite"/>
    </source>
</evidence>
<feature type="transmembrane region" description="Helical" evidence="6">
    <location>
        <begin position="64"/>
        <end position="88"/>
    </location>
</feature>
<dbReference type="PRINTS" id="PR00727">
    <property type="entry name" value="LEADERPTASE"/>
</dbReference>
<feature type="domain" description="Peptidase S26" evidence="8">
    <location>
        <begin position="63"/>
        <end position="249"/>
    </location>
</feature>
<evidence type="ECO:0000256" key="5">
    <source>
        <dbReference type="ARBA" id="ARBA00022801"/>
    </source>
</evidence>
<dbReference type="InterPro" id="IPR036286">
    <property type="entry name" value="LexA/Signal_pep-like_sf"/>
</dbReference>
<comment type="catalytic activity">
    <reaction evidence="1 6">
        <text>Cleavage of hydrophobic, N-terminal signal or leader sequences from secreted and periplasmic proteins.</text>
        <dbReference type="EC" id="3.4.21.89"/>
    </reaction>
</comment>
<gene>
    <name evidence="9" type="ORF">GCM10009817_06780</name>
</gene>
<feature type="region of interest" description="Disordered" evidence="7">
    <location>
        <begin position="1"/>
        <end position="54"/>
    </location>
</feature>
<dbReference type="PROSITE" id="PS00761">
    <property type="entry name" value="SPASE_I_3"/>
    <property type="match status" value="1"/>
</dbReference>
<keyword evidence="6" id="KW-1133">Transmembrane helix</keyword>
<comment type="similarity">
    <text evidence="3 6">Belongs to the peptidase S26 family.</text>
</comment>
<dbReference type="EC" id="3.4.21.89" evidence="4 6"/>
<keyword evidence="6" id="KW-0812">Transmembrane</keyword>
<comment type="subcellular location">
    <subcellularLocation>
        <location evidence="2">Cell membrane</location>
        <topology evidence="2">Single-pass type II membrane protein</topology>
    </subcellularLocation>
    <subcellularLocation>
        <location evidence="6">Membrane</location>
        <topology evidence="6">Single-pass type II membrane protein</topology>
    </subcellularLocation>
</comment>
<evidence type="ECO:0000256" key="1">
    <source>
        <dbReference type="ARBA" id="ARBA00000677"/>
    </source>
</evidence>
<evidence type="ECO:0000313" key="10">
    <source>
        <dbReference type="Proteomes" id="UP001500013"/>
    </source>
</evidence>
<evidence type="ECO:0000256" key="3">
    <source>
        <dbReference type="ARBA" id="ARBA00009370"/>
    </source>
</evidence>